<feature type="compositionally biased region" description="Basic and acidic residues" evidence="3">
    <location>
        <begin position="199"/>
        <end position="219"/>
    </location>
</feature>
<name>A0A3R7JZ98_9STRA</name>
<evidence type="ECO:0000256" key="1">
    <source>
        <dbReference type="ARBA" id="ARBA00009670"/>
    </source>
</evidence>
<evidence type="ECO:0000313" key="10">
    <source>
        <dbReference type="Proteomes" id="UP000285883"/>
    </source>
</evidence>
<sequence length="761" mass="87020">MARKTGGARKSRAVSALVRAEDAAEEEILETPALSSAIGLADDANDVDDDDEDVEAEAEAEIERRLVAEAQAEAEAAKRENKGVYNKEALEALVADWSDKKLPWVETLDTCEVSLELESVHDDLKREVAFYNNTLAAVRIAKARLAKEGVAYKRPDDYFAEMLKSDAHMAKVKDKLIYEQKKITAVEERKKSQAHRRVAKEIQAEKVKERNQQKKDTLEAVKQWKKRKGNDKRSGLNDDDNDQLDSIMSGKRKHGGNDRDDPKKKPRVNHKREAKDAKFGFGGKHRHAKSNTKDSTNDMSRFPGTRAKARGKVQAAPKGGKRAGKAQRTTQRNKSRRNILSRSLRVFATGGLVVLDYQRNLKGTGRDDPEYRTKLQSLNQRTAQRLFHLCFQNGGIYTKFGQQLATFNHGLPKEYTGTLAQLQDQAKAVPFEKAIETVEAELKRPWQENFKEFDRKPIASASLAQVHRAVDHQGRELAVKIQYPHLHAQLNADIQVIKWAFQTTEYFFPDVQIQWLYPEFKGALMSELDFENEKNNSRRIATCLKRNTDVHVPIVYDELSTKKMMSMEFIHGPKISQIDSIKELGLQPLEVSRVLCEVFSEMIFCHGFVHCDPHAGNIFVRHNPDPQAKRKEQIVLLDHGLYREVDDDFRKTYCDLWRAMLMRDRILLEDCGRRLNIGDLAKYLPLLFTYRMISHKGHLDAAMSESERKEMKEDLSGIRFSNVSDFLEQLPRDMLFVFRTNNMIRALNKDLGGTTRRLSLA</sequence>
<feature type="coiled-coil region" evidence="2">
    <location>
        <begin position="60"/>
        <end position="87"/>
    </location>
</feature>
<dbReference type="InterPro" id="IPR045307">
    <property type="entry name" value="ADCK1_dom"/>
</dbReference>
<feature type="region of interest" description="Disordered" evidence="3">
    <location>
        <begin position="39"/>
        <end position="59"/>
    </location>
</feature>
<reference evidence="5" key="3">
    <citation type="submission" date="2020-06" db="EMBL/GenBank/DDBJ databases">
        <authorList>
            <person name="Studholme D.J."/>
        </authorList>
    </citation>
    <scope>NUCLEOTIDE SEQUENCE</scope>
    <source>
        <strain evidence="5">NZFS 2646</strain>
        <strain evidence="6">NZFS 3630</strain>
    </source>
</reference>
<dbReference type="AlphaFoldDB" id="A0A3R7JZ98"/>
<dbReference type="Proteomes" id="UP000785171">
    <property type="component" value="Unassembled WGS sequence"/>
</dbReference>
<comment type="similarity">
    <text evidence="1">Belongs to the protein kinase superfamily. ADCK protein kinase family.</text>
</comment>
<dbReference type="InterPro" id="IPR051130">
    <property type="entry name" value="Mito_struct-func_regulator"/>
</dbReference>
<dbReference type="Proteomes" id="UP000792063">
    <property type="component" value="Unassembled WGS sequence"/>
</dbReference>
<evidence type="ECO:0000313" key="6">
    <source>
        <dbReference type="EMBL" id="KAG2521611.1"/>
    </source>
</evidence>
<dbReference type="InterPro" id="IPR011009">
    <property type="entry name" value="Kinase-like_dom_sf"/>
</dbReference>
<dbReference type="Pfam" id="PF05890">
    <property type="entry name" value="Ebp2"/>
    <property type="match status" value="1"/>
</dbReference>
<evidence type="ECO:0000313" key="9">
    <source>
        <dbReference type="Proteomes" id="UP000285624"/>
    </source>
</evidence>
<dbReference type="EMBL" id="MAYM02002330">
    <property type="protein sequence ID" value="RLM96170.1"/>
    <property type="molecule type" value="Genomic_DNA"/>
</dbReference>
<comment type="caution">
    <text evidence="8">The sequence shown here is derived from an EMBL/GenBank/DDBJ whole genome shotgun (WGS) entry which is preliminary data.</text>
</comment>
<organism evidence="8 9">
    <name type="scientific">Phytophthora kernoviae</name>
    <dbReference type="NCBI Taxonomy" id="325452"/>
    <lineage>
        <taxon>Eukaryota</taxon>
        <taxon>Sar</taxon>
        <taxon>Stramenopiles</taxon>
        <taxon>Oomycota</taxon>
        <taxon>Peronosporomycetes</taxon>
        <taxon>Peronosporales</taxon>
        <taxon>Peronosporaceae</taxon>
        <taxon>Phytophthora</taxon>
    </lineage>
</organism>
<dbReference type="CDD" id="cd13969">
    <property type="entry name" value="ADCK1-like"/>
    <property type="match status" value="1"/>
</dbReference>
<reference evidence="9 10" key="2">
    <citation type="submission" date="2018-07" db="EMBL/GenBank/DDBJ databases">
        <title>Genome sequencing of oomycete isolates from Chile give support for New Zealand origin for Phytophthora kernoviae and make available the first Nothophytophthora sp. genome.</title>
        <authorList>
            <person name="Studholme D.J."/>
            <person name="Sanfuentes E."/>
            <person name="Panda P."/>
            <person name="Hill R."/>
            <person name="Sambles C."/>
            <person name="Grant M."/>
            <person name="Williams N.M."/>
            <person name="Mcdougal R.L."/>
        </authorList>
    </citation>
    <scope>NUCLEOTIDE SEQUENCE [LARGE SCALE GENOMIC DNA]</scope>
    <source>
        <strain evidence="7">Chile2</strain>
        <strain evidence="8">Chile4</strain>
    </source>
</reference>
<evidence type="ECO:0000313" key="8">
    <source>
        <dbReference type="EMBL" id="RLN79787.1"/>
    </source>
</evidence>
<dbReference type="STRING" id="325452.A0A3R7JZ98"/>
<keyword evidence="2" id="KW-0175">Coiled coil</keyword>
<proteinExistence type="inferred from homology"/>
<dbReference type="EMBL" id="MBDN02000133">
    <property type="protein sequence ID" value="RLN79787.1"/>
    <property type="molecule type" value="Genomic_DNA"/>
</dbReference>
<dbReference type="Proteomes" id="UP000285624">
    <property type="component" value="Unassembled WGS sequence"/>
</dbReference>
<dbReference type="InterPro" id="IPR008610">
    <property type="entry name" value="Ebp2"/>
</dbReference>
<evidence type="ECO:0000256" key="3">
    <source>
        <dbReference type="SAM" id="MobiDB-lite"/>
    </source>
</evidence>
<feature type="compositionally biased region" description="Acidic residues" evidence="3">
    <location>
        <begin position="43"/>
        <end position="59"/>
    </location>
</feature>
<dbReference type="Proteomes" id="UP000285883">
    <property type="component" value="Unassembled WGS sequence"/>
</dbReference>
<feature type="region of interest" description="Disordered" evidence="3">
    <location>
        <begin position="188"/>
        <end position="336"/>
    </location>
</feature>
<dbReference type="EMBL" id="JPWU03000243">
    <property type="protein sequence ID" value="KAG2521611.1"/>
    <property type="molecule type" value="Genomic_DNA"/>
</dbReference>
<dbReference type="PANTHER" id="PTHR43173:SF28">
    <property type="entry name" value="AARF DOMAIN CONTAINING KINASE 5"/>
    <property type="match status" value="1"/>
</dbReference>
<evidence type="ECO:0000259" key="4">
    <source>
        <dbReference type="Pfam" id="PF03109"/>
    </source>
</evidence>
<dbReference type="Pfam" id="PF03109">
    <property type="entry name" value="ABC1"/>
    <property type="match status" value="1"/>
</dbReference>
<gene>
    <name evidence="7" type="ORF">BBI17_005145</name>
    <name evidence="8" type="ORF">BBO99_00005010</name>
    <name evidence="5" type="ORF">JM16_006274</name>
    <name evidence="6" type="ORF">JM18_005319</name>
</gene>
<dbReference type="Gene3D" id="1.10.510.10">
    <property type="entry name" value="Transferase(Phosphotransferase) domain 1"/>
    <property type="match status" value="1"/>
</dbReference>
<dbReference type="InterPro" id="IPR004147">
    <property type="entry name" value="ABC1_dom"/>
</dbReference>
<reference evidence="5" key="1">
    <citation type="journal article" date="2015" name="Genom Data">
        <title>Genome sequences of six Phytophthora species associated with forests in New Zealand.</title>
        <authorList>
            <person name="Studholme D.J."/>
            <person name="McDougal R.L."/>
            <person name="Sambles C."/>
            <person name="Hansen E."/>
            <person name="Hardy G."/>
            <person name="Grant M."/>
            <person name="Ganley R.J."/>
            <person name="Williams N.M."/>
        </authorList>
    </citation>
    <scope>NUCLEOTIDE SEQUENCE</scope>
    <source>
        <strain evidence="5">NZFS 2646</strain>
        <strain evidence="6">NZFS 3630</strain>
    </source>
</reference>
<feature type="domain" description="ABC1 atypical kinase-like" evidence="4">
    <location>
        <begin position="421"/>
        <end position="665"/>
    </location>
</feature>
<keyword evidence="9" id="KW-1185">Reference proteome</keyword>
<dbReference type="PANTHER" id="PTHR43173">
    <property type="entry name" value="ABC1 FAMILY PROTEIN"/>
    <property type="match status" value="1"/>
</dbReference>
<feature type="compositionally biased region" description="Basic residues" evidence="3">
    <location>
        <begin position="319"/>
        <end position="336"/>
    </location>
</feature>
<accession>A0A3R7JZ98</accession>
<evidence type="ECO:0000256" key="2">
    <source>
        <dbReference type="SAM" id="Coils"/>
    </source>
</evidence>
<dbReference type="SUPFAM" id="SSF56112">
    <property type="entry name" value="Protein kinase-like (PK-like)"/>
    <property type="match status" value="1"/>
</dbReference>
<evidence type="ECO:0000313" key="7">
    <source>
        <dbReference type="EMBL" id="RLM96170.1"/>
    </source>
</evidence>
<protein>
    <recommendedName>
        <fullName evidence="4">ABC1 atypical kinase-like domain-containing protein</fullName>
    </recommendedName>
</protein>
<evidence type="ECO:0000313" key="5">
    <source>
        <dbReference type="EMBL" id="KAG2520494.1"/>
    </source>
</evidence>
<dbReference type="EMBL" id="JPWV03000237">
    <property type="protein sequence ID" value="KAG2520494.1"/>
    <property type="molecule type" value="Genomic_DNA"/>
</dbReference>